<feature type="transmembrane region" description="Helical" evidence="18">
    <location>
        <begin position="93"/>
        <end position="115"/>
    </location>
</feature>
<feature type="transmembrane region" description="Helical" evidence="18">
    <location>
        <begin position="60"/>
        <end position="81"/>
    </location>
</feature>
<keyword evidence="19" id="KW-0732">Signal</keyword>
<evidence type="ECO:0000256" key="1">
    <source>
        <dbReference type="ARBA" id="ARBA00003257"/>
    </source>
</evidence>
<dbReference type="PANTHER" id="PTHR46552">
    <property type="entry name" value="NADH-UBIQUINONE OXIDOREDUCTASE CHAIN 2"/>
    <property type="match status" value="1"/>
</dbReference>
<keyword evidence="11 18" id="KW-0249">Electron transport</keyword>
<dbReference type="InterPro" id="IPR001750">
    <property type="entry name" value="ND/Mrp_TM"/>
</dbReference>
<reference evidence="21" key="1">
    <citation type="journal article" date="2018" name="Mol. Biol. Evol.">
        <title>Transoceanic dispersal and plate tectonics shaped global cockroach distributions: evidence from mitochondrial phylogenomics.</title>
        <authorList>
            <person name="Bourguignon T."/>
            <person name="Qian T."/>
            <person name="Ho S.Y.W."/>
            <person name="Juna F."/>
            <person name="Wang Z."/>
            <person name="Arab D.A."/>
            <person name="Cameron S.L."/>
            <person name="Walker J."/>
            <person name="Rentz D."/>
            <person name="Evans T.A."/>
            <person name="Lo N."/>
        </authorList>
    </citation>
    <scope>NUCLEOTIDE SEQUENCE</scope>
</reference>
<dbReference type="InterPro" id="IPR003917">
    <property type="entry name" value="NADH_UbQ_OxRdtase_chain2"/>
</dbReference>
<evidence type="ECO:0000256" key="4">
    <source>
        <dbReference type="ARBA" id="ARBA00012944"/>
    </source>
</evidence>
<feature type="transmembrane region" description="Helical" evidence="18">
    <location>
        <begin position="270"/>
        <end position="291"/>
    </location>
</feature>
<keyword evidence="13 18" id="KW-0520">NAD</keyword>
<dbReference type="GO" id="GO:0005743">
    <property type="term" value="C:mitochondrial inner membrane"/>
    <property type="evidence" value="ECO:0007669"/>
    <property type="project" value="UniProtKB-SubCell"/>
</dbReference>
<dbReference type="GO" id="GO:0006120">
    <property type="term" value="P:mitochondrial electron transport, NADH to ubiquinone"/>
    <property type="evidence" value="ECO:0007669"/>
    <property type="project" value="InterPro"/>
</dbReference>
<accession>A0A2P1H8K8</accession>
<evidence type="ECO:0000256" key="13">
    <source>
        <dbReference type="ARBA" id="ARBA00023027"/>
    </source>
</evidence>
<proteinExistence type="inferred from homology"/>
<evidence type="ECO:0000256" key="19">
    <source>
        <dbReference type="SAM" id="SignalP"/>
    </source>
</evidence>
<gene>
    <name evidence="21" type="primary">nad2</name>
</gene>
<evidence type="ECO:0000256" key="5">
    <source>
        <dbReference type="ARBA" id="ARBA00021008"/>
    </source>
</evidence>
<keyword evidence="7 18" id="KW-0679">Respiratory chain</keyword>
<keyword evidence="9 18" id="KW-0999">Mitochondrion inner membrane</keyword>
<dbReference type="EC" id="7.1.1.2" evidence="4 18"/>
<feature type="transmembrane region" description="Helical" evidence="18">
    <location>
        <begin position="189"/>
        <end position="219"/>
    </location>
</feature>
<evidence type="ECO:0000256" key="6">
    <source>
        <dbReference type="ARBA" id="ARBA00022448"/>
    </source>
</evidence>
<comment type="catalytic activity">
    <reaction evidence="17 18">
        <text>a ubiquinone + NADH + 5 H(+)(in) = a ubiquinol + NAD(+) + 4 H(+)(out)</text>
        <dbReference type="Rhea" id="RHEA:29091"/>
        <dbReference type="Rhea" id="RHEA-COMP:9565"/>
        <dbReference type="Rhea" id="RHEA-COMP:9566"/>
        <dbReference type="ChEBI" id="CHEBI:15378"/>
        <dbReference type="ChEBI" id="CHEBI:16389"/>
        <dbReference type="ChEBI" id="CHEBI:17976"/>
        <dbReference type="ChEBI" id="CHEBI:57540"/>
        <dbReference type="ChEBI" id="CHEBI:57945"/>
        <dbReference type="EC" id="7.1.1.2"/>
    </reaction>
</comment>
<feature type="transmembrane region" description="Helical" evidence="18">
    <location>
        <begin position="239"/>
        <end position="258"/>
    </location>
</feature>
<dbReference type="PANTHER" id="PTHR46552:SF1">
    <property type="entry name" value="NADH-UBIQUINONE OXIDOREDUCTASE CHAIN 2"/>
    <property type="match status" value="1"/>
</dbReference>
<feature type="transmembrane region" description="Helical" evidence="18">
    <location>
        <begin position="318"/>
        <end position="338"/>
    </location>
</feature>
<feature type="signal peptide" evidence="19">
    <location>
        <begin position="1"/>
        <end position="24"/>
    </location>
</feature>
<dbReference type="InterPro" id="IPR050175">
    <property type="entry name" value="Complex_I_Subunit_2"/>
</dbReference>
<evidence type="ECO:0000256" key="12">
    <source>
        <dbReference type="ARBA" id="ARBA00022989"/>
    </source>
</evidence>
<geneLocation type="mitochondrion" evidence="21"/>
<dbReference type="Pfam" id="PF00361">
    <property type="entry name" value="Proton_antipo_M"/>
    <property type="match status" value="1"/>
</dbReference>
<protein>
    <recommendedName>
        <fullName evidence="5 18">NADH-ubiquinone oxidoreductase chain 2</fullName>
        <ecNumber evidence="4 18">7.1.1.2</ecNumber>
    </recommendedName>
</protein>
<evidence type="ECO:0000259" key="20">
    <source>
        <dbReference type="Pfam" id="PF00361"/>
    </source>
</evidence>
<evidence type="ECO:0000256" key="10">
    <source>
        <dbReference type="ARBA" id="ARBA00022967"/>
    </source>
</evidence>
<keyword evidence="8 18" id="KW-0812">Transmembrane</keyword>
<keyword evidence="6" id="KW-0813">Transport</keyword>
<feature type="chain" id="PRO_5015196416" description="NADH-ubiquinone oxidoreductase chain 2" evidence="19">
    <location>
        <begin position="25"/>
        <end position="341"/>
    </location>
</feature>
<dbReference type="PRINTS" id="PR01436">
    <property type="entry name" value="NADHDHGNASE2"/>
</dbReference>
<organism evidence="21">
    <name type="scientific">Therea olegrandjeani</name>
    <dbReference type="NCBI Taxonomy" id="2093451"/>
    <lineage>
        <taxon>Eukaryota</taxon>
        <taxon>Metazoa</taxon>
        <taxon>Ecdysozoa</taxon>
        <taxon>Arthropoda</taxon>
        <taxon>Hexapoda</taxon>
        <taxon>Insecta</taxon>
        <taxon>Pterygota</taxon>
        <taxon>Neoptera</taxon>
        <taxon>Polyneoptera</taxon>
        <taxon>Dictyoptera</taxon>
        <taxon>Blattodea</taxon>
        <taxon>Corydioidea</taxon>
        <taxon>Corydiidae</taxon>
        <taxon>Therea</taxon>
    </lineage>
</organism>
<evidence type="ECO:0000256" key="7">
    <source>
        <dbReference type="ARBA" id="ARBA00022660"/>
    </source>
</evidence>
<sequence>MPKNSTKFLLLLTLVSGMFISVSSNSWLGVWMGLEINLLSFIPMMNSTKNTFTAEASLKYFLIQAVASSVLIFVIIYKAVLNMNPIPASFNNILISMVSIPLMLKSGAAPLHWWFPGVMEGLDWMNCFILMTVQKISPLVLASYVLEINLLASMFIVNSIIIGAVGGYNQISTRKIMTYSSINHMGWMLSAILIGVNMWLIYFGVYFILTLSVILFFSNYQMSFINQSMLMNLKPETKFNFLMVLLSLGGLPPFLGFLPKWIIIQFMIVNNLSTMVVIMIIFSLMTLYYYLRICYSSFLIFHYKIKWTNWLHKPNPKIITTLISTTSLLGLVLSTALINSY</sequence>
<name>A0A2P1H8K8_9NEOP</name>
<evidence type="ECO:0000256" key="16">
    <source>
        <dbReference type="ARBA" id="ARBA00023136"/>
    </source>
</evidence>
<evidence type="ECO:0000256" key="15">
    <source>
        <dbReference type="ARBA" id="ARBA00023128"/>
    </source>
</evidence>
<dbReference type="AlphaFoldDB" id="A0A2P1H8K8"/>
<comment type="similarity">
    <text evidence="3 18">Belongs to the complex I subunit 2 family.</text>
</comment>
<keyword evidence="15 18" id="KW-0496">Mitochondrion</keyword>
<evidence type="ECO:0000256" key="14">
    <source>
        <dbReference type="ARBA" id="ARBA00023075"/>
    </source>
</evidence>
<feature type="transmembrane region" description="Helical" evidence="18">
    <location>
        <begin position="148"/>
        <end position="168"/>
    </location>
</feature>
<comment type="subcellular location">
    <subcellularLocation>
        <location evidence="2 18">Mitochondrion inner membrane</location>
        <topology evidence="2 18">Multi-pass membrane protein</topology>
    </subcellularLocation>
</comment>
<evidence type="ECO:0000256" key="3">
    <source>
        <dbReference type="ARBA" id="ARBA00007012"/>
    </source>
</evidence>
<evidence type="ECO:0000256" key="18">
    <source>
        <dbReference type="RuleBase" id="RU003403"/>
    </source>
</evidence>
<evidence type="ECO:0000256" key="9">
    <source>
        <dbReference type="ARBA" id="ARBA00022792"/>
    </source>
</evidence>
<comment type="function">
    <text evidence="18">Core subunit of the mitochondrial membrane respiratory chain NADH dehydrogenase (Complex I) which catalyzes electron transfer from NADH through the respiratory chain, using ubiquinone as an electron acceptor. Essential for the catalytic activity and assembly of complex I.</text>
</comment>
<keyword evidence="16 18" id="KW-0472">Membrane</keyword>
<keyword evidence="12 18" id="KW-1133">Transmembrane helix</keyword>
<keyword evidence="14 18" id="KW-0830">Ubiquinone</keyword>
<evidence type="ECO:0000313" key="21">
    <source>
        <dbReference type="EMBL" id="AVN67855.1"/>
    </source>
</evidence>
<comment type="function">
    <text evidence="1">Core subunit of the mitochondrial membrane respiratory chain NADH dehydrogenase (Complex I) that is believed to belong to the minimal assembly required for catalysis. Complex I functions in the transfer of electrons from NADH to the respiratory chain. The immediate electron acceptor for the enzyme is believed to be ubiquinone.</text>
</comment>
<dbReference type="GO" id="GO:0008137">
    <property type="term" value="F:NADH dehydrogenase (ubiquinone) activity"/>
    <property type="evidence" value="ECO:0007669"/>
    <property type="project" value="UniProtKB-EC"/>
</dbReference>
<keyword evidence="10 18" id="KW-1278">Translocase</keyword>
<dbReference type="EMBL" id="MG882190">
    <property type="protein sequence ID" value="AVN67855.1"/>
    <property type="molecule type" value="Genomic_DNA"/>
</dbReference>
<evidence type="ECO:0000256" key="11">
    <source>
        <dbReference type="ARBA" id="ARBA00022982"/>
    </source>
</evidence>
<evidence type="ECO:0000256" key="2">
    <source>
        <dbReference type="ARBA" id="ARBA00004448"/>
    </source>
</evidence>
<feature type="domain" description="NADH:quinone oxidoreductase/Mrp antiporter transmembrane" evidence="20">
    <location>
        <begin position="24"/>
        <end position="286"/>
    </location>
</feature>
<evidence type="ECO:0000256" key="8">
    <source>
        <dbReference type="ARBA" id="ARBA00022692"/>
    </source>
</evidence>
<evidence type="ECO:0000256" key="17">
    <source>
        <dbReference type="ARBA" id="ARBA00049551"/>
    </source>
</evidence>